<dbReference type="Gene3D" id="2.60.40.2580">
    <property type="match status" value="1"/>
</dbReference>
<feature type="signal peptide" evidence="2">
    <location>
        <begin position="1"/>
        <end position="23"/>
    </location>
</feature>
<proteinExistence type="predicted"/>
<reference evidence="4 5" key="1">
    <citation type="submission" date="2018-08" db="EMBL/GenBank/DDBJ databases">
        <title>A genome reference for cultivated species of the human gut microbiota.</title>
        <authorList>
            <person name="Zou Y."/>
            <person name="Xue W."/>
            <person name="Luo G."/>
        </authorList>
    </citation>
    <scope>NUCLEOTIDE SEQUENCE [LARGE SCALE GENOMIC DNA]</scope>
    <source>
        <strain evidence="4 5">AF38-11</strain>
    </source>
</reference>
<gene>
    <name evidence="4" type="ORF">DW026_13710</name>
</gene>
<comment type="caution">
    <text evidence="4">The sequence shown here is derived from an EMBL/GenBank/DDBJ whole genome shotgun (WGS) entry which is preliminary data.</text>
</comment>
<evidence type="ECO:0000256" key="1">
    <source>
        <dbReference type="SAM" id="MobiDB-lite"/>
    </source>
</evidence>
<evidence type="ECO:0000313" key="4">
    <source>
        <dbReference type="EMBL" id="RHL33816.1"/>
    </source>
</evidence>
<dbReference type="InterPro" id="IPR047786">
    <property type="entry name" value="Mfa1_fim"/>
</dbReference>
<dbReference type="InterPro" id="IPR029140">
    <property type="entry name" value="Mfa1_C"/>
</dbReference>
<feature type="domain" description="Minor fimbrium subunit Mfa1 C-terminal" evidence="3">
    <location>
        <begin position="495"/>
        <end position="588"/>
    </location>
</feature>
<dbReference type="RefSeq" id="WP_118417015.1">
    <property type="nucleotide sequence ID" value="NZ_QROP01000054.1"/>
</dbReference>
<keyword evidence="2" id="KW-0732">Signal</keyword>
<dbReference type="EMBL" id="QROP01000054">
    <property type="protein sequence ID" value="RHL33816.1"/>
    <property type="molecule type" value="Genomic_DNA"/>
</dbReference>
<protein>
    <recommendedName>
        <fullName evidence="3">Minor fimbrium subunit Mfa1 C-terminal domain-containing protein</fullName>
    </recommendedName>
</protein>
<evidence type="ECO:0000256" key="2">
    <source>
        <dbReference type="SAM" id="SignalP"/>
    </source>
</evidence>
<dbReference type="GO" id="GO:0009418">
    <property type="term" value="C:pilus shaft"/>
    <property type="evidence" value="ECO:0007669"/>
    <property type="project" value="InterPro"/>
</dbReference>
<name>A0AA92V8U0_9BACT</name>
<dbReference type="Proteomes" id="UP000283672">
    <property type="component" value="Unassembled WGS sequence"/>
</dbReference>
<organism evidence="4 5">
    <name type="scientific">Segatella copri</name>
    <dbReference type="NCBI Taxonomy" id="165179"/>
    <lineage>
        <taxon>Bacteria</taxon>
        <taxon>Pseudomonadati</taxon>
        <taxon>Bacteroidota</taxon>
        <taxon>Bacteroidia</taxon>
        <taxon>Bacteroidales</taxon>
        <taxon>Prevotellaceae</taxon>
        <taxon>Segatella</taxon>
    </lineage>
</organism>
<feature type="region of interest" description="Disordered" evidence="1">
    <location>
        <begin position="52"/>
        <end position="71"/>
    </location>
</feature>
<accession>A0AA92V8U0</accession>
<sequence length="592" mass="64171">MKIKHYFGLAVIAAMTASCSSNEDLGTAGPGTGTNEAGVGYATFTINLPSVSGSTTSGARGTRATDAGGGAVVDPGTTDEYKVANATALIFQKYGSDEGSYKFVESVDLPDANVAWNDDIEDGVTKSKKLVAKLTNVDTKNTYGVLILLNNKTASGDVKIKLPTAGQSYNDWNNTAQTPKVTDLAATDNFYMANAPLNESGSVTTLVTIDKNNIYATQTEAESGTKAANVYVERGVAKMTVATPGTTGTITVKDKANPKVTTKSEVTFSNWALDITNQKTYAVHNIDGLSTDFSAIWTTARFTGINKQVYWGKDPNYNLAGLNTADEANDTKRKEEFNFITATGEIDKDFGKPVYCLENTFNLANMYQGQTTRVIFKATYTPKDDAGNSLAETKDGTFYTIGNMKTILNETKLQAALEAAAKSVLPSEYKVVYTNLKKEGSHVITLEDIVDKATGTTHLEKDDTYGTKTGEEIVNEINDKLGLKAGRPEEMVGINTYLKGVTYYIARVKHFGDALTKWKSGETYGENNDKYLGRYGMLRNNWYELTVGNVYGPGYPGVPPVDPTLPDDENEKYLSVSVKILSWAKRSQKVDL</sequence>
<evidence type="ECO:0000259" key="3">
    <source>
        <dbReference type="Pfam" id="PF15495"/>
    </source>
</evidence>
<feature type="chain" id="PRO_5041656754" description="Minor fimbrium subunit Mfa1 C-terminal domain-containing protein" evidence="2">
    <location>
        <begin position="24"/>
        <end position="592"/>
    </location>
</feature>
<dbReference type="Gene3D" id="2.60.40.3690">
    <property type="match status" value="2"/>
</dbReference>
<dbReference type="NCBIfam" id="NF038041">
    <property type="entry name" value="fim_Mfa1_fam"/>
    <property type="match status" value="1"/>
</dbReference>
<dbReference type="AlphaFoldDB" id="A0AA92V8U0"/>
<dbReference type="PROSITE" id="PS51257">
    <property type="entry name" value="PROKAR_LIPOPROTEIN"/>
    <property type="match status" value="1"/>
</dbReference>
<dbReference type="Pfam" id="PF15495">
    <property type="entry name" value="Fimbrillin_C"/>
    <property type="match status" value="1"/>
</dbReference>
<evidence type="ECO:0000313" key="5">
    <source>
        <dbReference type="Proteomes" id="UP000283672"/>
    </source>
</evidence>